<dbReference type="RefSeq" id="WP_145062191.1">
    <property type="nucleotide sequence ID" value="NZ_CP036287.1"/>
</dbReference>
<organism evidence="2 3">
    <name type="scientific">Engelhardtia mirabilis</name>
    <dbReference type="NCBI Taxonomy" id="2528011"/>
    <lineage>
        <taxon>Bacteria</taxon>
        <taxon>Pseudomonadati</taxon>
        <taxon>Planctomycetota</taxon>
        <taxon>Planctomycetia</taxon>
        <taxon>Planctomycetia incertae sedis</taxon>
        <taxon>Engelhardtia</taxon>
    </lineage>
</organism>
<dbReference type="Pfam" id="PF00535">
    <property type="entry name" value="Glycos_transf_2"/>
    <property type="match status" value="1"/>
</dbReference>
<dbReference type="Proteomes" id="UP000316921">
    <property type="component" value="Chromosome"/>
</dbReference>
<dbReference type="InterPro" id="IPR029044">
    <property type="entry name" value="Nucleotide-diphossugar_trans"/>
</dbReference>
<dbReference type="AlphaFoldDB" id="A0A518BEW3"/>
<keyword evidence="3" id="KW-1185">Reference proteome</keyword>
<dbReference type="InterPro" id="IPR027417">
    <property type="entry name" value="P-loop_NTPase"/>
</dbReference>
<dbReference type="EMBL" id="CP036287">
    <property type="protein sequence ID" value="QDU65506.1"/>
    <property type="molecule type" value="Genomic_DNA"/>
</dbReference>
<keyword evidence="2" id="KW-0808">Transferase</keyword>
<gene>
    <name evidence="2" type="primary">epsH_2</name>
    <name evidence="2" type="ORF">Pla133_05710</name>
</gene>
<dbReference type="InterPro" id="IPR001173">
    <property type="entry name" value="Glyco_trans_2-like"/>
</dbReference>
<evidence type="ECO:0000313" key="3">
    <source>
        <dbReference type="Proteomes" id="UP000316921"/>
    </source>
</evidence>
<name>A0A518BEW3_9BACT</name>
<dbReference type="KEGG" id="pbap:Pla133_05710"/>
<dbReference type="EC" id="2.4.-.-" evidence="2"/>
<evidence type="ECO:0000313" key="2">
    <source>
        <dbReference type="EMBL" id="QDU65506.1"/>
    </source>
</evidence>
<proteinExistence type="predicted"/>
<dbReference type="PANTHER" id="PTHR43685">
    <property type="entry name" value="GLYCOSYLTRANSFERASE"/>
    <property type="match status" value="1"/>
</dbReference>
<dbReference type="Gene3D" id="3.40.50.300">
    <property type="entry name" value="P-loop containing nucleotide triphosphate hydrolases"/>
    <property type="match status" value="1"/>
</dbReference>
<dbReference type="InterPro" id="IPR050834">
    <property type="entry name" value="Glycosyltransf_2"/>
</dbReference>
<protein>
    <submittedName>
        <fullName evidence="2">Glycosyltransferase EpsH</fullName>
        <ecNumber evidence="2">2.4.-.-</ecNumber>
    </submittedName>
</protein>
<dbReference type="SUPFAM" id="SSF52540">
    <property type="entry name" value="P-loop containing nucleoside triphosphate hydrolases"/>
    <property type="match status" value="1"/>
</dbReference>
<feature type="domain" description="Glycosyltransferase 2-like" evidence="1">
    <location>
        <begin position="472"/>
        <end position="593"/>
    </location>
</feature>
<dbReference type="PANTHER" id="PTHR43685:SF3">
    <property type="entry name" value="SLR2126 PROTEIN"/>
    <property type="match status" value="1"/>
</dbReference>
<accession>A0A518BEW3</accession>
<dbReference type="SUPFAM" id="SSF53448">
    <property type="entry name" value="Nucleotide-diphospho-sugar transferases"/>
    <property type="match status" value="1"/>
</dbReference>
<sequence length="1088" mass="118264">MRDCLILGSGRSGTSMVAGSLARSGYFLGQDLYAPRACNPKGFFEAPEINGLNEELMAPAVPASPRLGAGQRWLARLPAGARLASGPDLDARLAAACAHRPFAYKDPRFSWTLPAWKPHLGDAGLVCVFRHPELTARSIVEECASAEYLADVRFDGADALALWHDLYQRLVEEHAAGETLLFLHYDQALSGAGLERLGQFLDAPVDLDFPERGLRRSPDTAQLGPELRELYAQLCDLAGHRPESQSLSIRVGAPEHAPLVAVVGIATDDNREQWPQALEQLSGQRGVRVETWVVDATRLQDLELDGARVTRLVRRSIGASLAHIAETSDAPTIAFVDPRASALPHRLLRSATELERDPTKRAVRCLLQQTGRGGQFQACVDPLANLDHAWPLWIATLACRREALAAIDRRAFRPALRELVGAWARDGQLGLVGEGLALADREELAHARAETAAQEHRLSLEGRDTDEAPLVSVMMAHHRRPDAIFETLESFCNQTLPPSALELIVIDDNSELALVDELRALELPVQLTVLRQGGGGAGNARNLGLPLARGRFVLFVNDDTIADPDLVERHLAAHAELARPVAIMGHFRQPTEALDNALLDLFERTTHLFGYVGFEDGAEIGGGNLYTCNVSVPLDAVRAIGGFDPEFSHYGCEDTDLGLRLEDMGVPLVYRAECRALHRHRVDEATITRRNPLVARAHARLFAKHPRAFRPWLPMDWSDEKVVRDRLQRGVAALDPLRRVVRSLGALDTGALRRSSPELGQLGVEIEHRLEGAFELHNGPLWWKGFIQGFEEQGAHRFEDLLARVPLELTGVEGPSVLLRVRRGETAWLALVERFVARQDEHDQTLLLWNQGDLGPGADAIRQAVAPALARAAQHGRAPRLALLDAALPWAEVGRVFAACDGWIGAAGDSDPDDADIAAGAGCAEVDVSAWRGAAPVAPLTEFTWRVLCRPDWSTVTDAATLAALAEPLMDSGDACLVFAHGPDEAPTDALLAELGPMLDALHGAHRALDVVLHECAANEVGELAAACSLWLDLPSGRTVAGAEGLERCARADELATGLRRLRSLALPALATAQLREPARDWRVPAHA</sequence>
<reference evidence="2 3" key="1">
    <citation type="submission" date="2019-02" db="EMBL/GenBank/DDBJ databases">
        <title>Deep-cultivation of Planctomycetes and their phenomic and genomic characterization uncovers novel biology.</title>
        <authorList>
            <person name="Wiegand S."/>
            <person name="Jogler M."/>
            <person name="Boedeker C."/>
            <person name="Pinto D."/>
            <person name="Vollmers J."/>
            <person name="Rivas-Marin E."/>
            <person name="Kohn T."/>
            <person name="Peeters S.H."/>
            <person name="Heuer A."/>
            <person name="Rast P."/>
            <person name="Oberbeckmann S."/>
            <person name="Bunk B."/>
            <person name="Jeske O."/>
            <person name="Meyerdierks A."/>
            <person name="Storesund J.E."/>
            <person name="Kallscheuer N."/>
            <person name="Luecker S."/>
            <person name="Lage O.M."/>
            <person name="Pohl T."/>
            <person name="Merkel B.J."/>
            <person name="Hornburger P."/>
            <person name="Mueller R.-W."/>
            <person name="Bruemmer F."/>
            <person name="Labrenz M."/>
            <person name="Spormann A.M."/>
            <person name="Op den Camp H."/>
            <person name="Overmann J."/>
            <person name="Amann R."/>
            <person name="Jetten M.S.M."/>
            <person name="Mascher T."/>
            <person name="Medema M.H."/>
            <person name="Devos D.P."/>
            <person name="Kaster A.-K."/>
            <person name="Ovreas L."/>
            <person name="Rohde M."/>
            <person name="Galperin M.Y."/>
            <person name="Jogler C."/>
        </authorList>
    </citation>
    <scope>NUCLEOTIDE SEQUENCE [LARGE SCALE GENOMIC DNA]</scope>
    <source>
        <strain evidence="2 3">Pla133</strain>
    </source>
</reference>
<keyword evidence="2" id="KW-0328">Glycosyltransferase</keyword>
<dbReference type="GO" id="GO:0016757">
    <property type="term" value="F:glycosyltransferase activity"/>
    <property type="evidence" value="ECO:0007669"/>
    <property type="project" value="UniProtKB-KW"/>
</dbReference>
<evidence type="ECO:0000259" key="1">
    <source>
        <dbReference type="Pfam" id="PF00535"/>
    </source>
</evidence>
<dbReference type="Gene3D" id="3.90.550.10">
    <property type="entry name" value="Spore Coat Polysaccharide Biosynthesis Protein SpsA, Chain A"/>
    <property type="match status" value="1"/>
</dbReference>